<evidence type="ECO:0000313" key="2">
    <source>
        <dbReference type="EMBL" id="MFC3321255.1"/>
    </source>
</evidence>
<dbReference type="RefSeq" id="WP_378977467.1">
    <property type="nucleotide sequence ID" value="NZ_JBHRVD010000001.1"/>
</dbReference>
<dbReference type="InterPro" id="IPR042204">
    <property type="entry name" value="2Fe-2S-bd_N"/>
</dbReference>
<sequence>MKFRRLGEATATATIVFDGRTISCQAGESVAAALLAAGVDHFRTTPVSGVPRLPFCMIGNCFDCLVQIDGRADCQACLSIVADGMIVRSQSGAGRLEDR</sequence>
<organism evidence="2 3">
    <name type="scientific">Mesorhizobium cantuariense</name>
    <dbReference type="NCBI Taxonomy" id="1300275"/>
    <lineage>
        <taxon>Bacteria</taxon>
        <taxon>Pseudomonadati</taxon>
        <taxon>Pseudomonadota</taxon>
        <taxon>Alphaproteobacteria</taxon>
        <taxon>Hyphomicrobiales</taxon>
        <taxon>Phyllobacteriaceae</taxon>
        <taxon>Mesorhizobium</taxon>
    </lineage>
</organism>
<name>A0ABV7MHB1_9HYPH</name>
<reference evidence="3" key="1">
    <citation type="journal article" date="2019" name="Int. J. Syst. Evol. Microbiol.">
        <title>The Global Catalogue of Microorganisms (GCM) 10K type strain sequencing project: providing services to taxonomists for standard genome sequencing and annotation.</title>
        <authorList>
            <consortium name="The Broad Institute Genomics Platform"/>
            <consortium name="The Broad Institute Genome Sequencing Center for Infectious Disease"/>
            <person name="Wu L."/>
            <person name="Ma J."/>
        </authorList>
    </citation>
    <scope>NUCLEOTIDE SEQUENCE [LARGE SCALE GENOMIC DNA]</scope>
    <source>
        <strain evidence="3">ICMP 19515</strain>
    </source>
</reference>
<dbReference type="InterPro" id="IPR036010">
    <property type="entry name" value="2Fe-2S_ferredoxin-like_sf"/>
</dbReference>
<keyword evidence="1" id="KW-0560">Oxidoreductase</keyword>
<evidence type="ECO:0000313" key="3">
    <source>
        <dbReference type="Proteomes" id="UP001595648"/>
    </source>
</evidence>
<dbReference type="EMBL" id="JBHRVD010000001">
    <property type="protein sequence ID" value="MFC3321255.1"/>
    <property type="molecule type" value="Genomic_DNA"/>
</dbReference>
<proteinExistence type="predicted"/>
<dbReference type="Proteomes" id="UP001595648">
    <property type="component" value="Unassembled WGS sequence"/>
</dbReference>
<keyword evidence="3" id="KW-1185">Reference proteome</keyword>
<accession>A0ABV7MHB1</accession>
<dbReference type="SUPFAM" id="SSF54292">
    <property type="entry name" value="2Fe-2S ferredoxin-like"/>
    <property type="match status" value="1"/>
</dbReference>
<dbReference type="Gene3D" id="3.10.20.440">
    <property type="entry name" value="2Fe-2S iron-sulphur cluster binding domain, sarcosine oxidase, alpha subunit, N-terminal domain"/>
    <property type="match status" value="1"/>
</dbReference>
<gene>
    <name evidence="2" type="ORF">ACFOJ9_05585</name>
</gene>
<comment type="caution">
    <text evidence="2">The sequence shown here is derived from an EMBL/GenBank/DDBJ whole genome shotgun (WGS) entry which is preliminary data.</text>
</comment>
<protein>
    <submittedName>
        <fullName evidence="2">(2Fe-2S)-binding protein</fullName>
    </submittedName>
</protein>
<evidence type="ECO:0000256" key="1">
    <source>
        <dbReference type="ARBA" id="ARBA00023002"/>
    </source>
</evidence>
<dbReference type="Pfam" id="PF13510">
    <property type="entry name" value="Fer2_4"/>
    <property type="match status" value="1"/>
</dbReference>